<feature type="coiled-coil region" evidence="12">
    <location>
        <begin position="459"/>
        <end position="486"/>
    </location>
</feature>
<dbReference type="KEGG" id="dmm:dnm_048370"/>
<feature type="domain" description="FAD-dependent oxidoreductase 2 FAD-binding" evidence="13">
    <location>
        <begin position="8"/>
        <end position="396"/>
    </location>
</feature>
<accession>A0A975BNN5</accession>
<comment type="subcellular location">
    <subcellularLocation>
        <location evidence="11">Cytoplasm</location>
    </subcellularLocation>
</comment>
<dbReference type="GO" id="GO:0009435">
    <property type="term" value="P:NAD+ biosynthetic process"/>
    <property type="evidence" value="ECO:0007669"/>
    <property type="project" value="InterPro"/>
</dbReference>
<dbReference type="EC" id="1.4.3.16" evidence="4 10"/>
<comment type="similarity">
    <text evidence="3 11">Belongs to the FAD-dependent oxidoreductase 2 family. NadB subfamily.</text>
</comment>
<dbReference type="GO" id="GO:0005737">
    <property type="term" value="C:cytoplasm"/>
    <property type="evidence" value="ECO:0007669"/>
    <property type="project" value="UniProtKB-SubCell"/>
</dbReference>
<dbReference type="SUPFAM" id="SSF56425">
    <property type="entry name" value="Succinate dehydrogenase/fumarate reductase flavoprotein, catalytic domain"/>
    <property type="match status" value="1"/>
</dbReference>
<evidence type="ECO:0000256" key="8">
    <source>
        <dbReference type="ARBA" id="ARBA00023002"/>
    </source>
</evidence>
<dbReference type="SUPFAM" id="SSF51905">
    <property type="entry name" value="FAD/NAD(P)-binding domain"/>
    <property type="match status" value="1"/>
</dbReference>
<sequence>MTELIETDVLIIGCGIAGCTAALELADAGISVTVVTRAKDPKKSNTYYAQGGIIYKGINDSKASLAEDITRAGAGHCNPRAVDILSEQGPELLKKILLDRVGVEFDCTADGELSLVREGGHSIPRIVHATDITGRAIEIALMRALVAHPKITLLTAHTAIDLLTPSHHSLNRLSIYEPRSCVGAYVLNRTEGRVIRCLAKNTILATGGLGKIFLRSTNPRGARGDGIAMAYRAGARVINTEFIQFHPTTFYQTQAPRFLISEAVRGEGARLVHANGEPFMQNYNAEWKDLAPRDIVARCIHEEMLKNDISNVYLDLRSYIPTPRIREHFPNIHETCLGYGIDITRDLVPVVPASHYSCGGVWVDQWGETTIRHLYSVGEVACTGLHGANRLASTSLLEGLVWGSISARRILHTLPDQSAPRAADIPLWYDNDGMEMPDPALISQDMSYVKHIMWNYVGLVRTSVRLKRAMRELRNLEIETERFYRVIRLTDSLIGVRNAVRTAIIVTSAAWENKRSMGCHYRK</sequence>
<dbReference type="RefSeq" id="WP_207683390.1">
    <property type="nucleotide sequence ID" value="NZ_CP061800.1"/>
</dbReference>
<evidence type="ECO:0000256" key="10">
    <source>
        <dbReference type="NCBIfam" id="TIGR00551"/>
    </source>
</evidence>
<organism evidence="14 15">
    <name type="scientific">Desulfonema magnum</name>
    <dbReference type="NCBI Taxonomy" id="45655"/>
    <lineage>
        <taxon>Bacteria</taxon>
        <taxon>Pseudomonadati</taxon>
        <taxon>Thermodesulfobacteriota</taxon>
        <taxon>Desulfobacteria</taxon>
        <taxon>Desulfobacterales</taxon>
        <taxon>Desulfococcaceae</taxon>
        <taxon>Desulfonema</taxon>
    </lineage>
</organism>
<evidence type="ECO:0000256" key="4">
    <source>
        <dbReference type="ARBA" id="ARBA00012173"/>
    </source>
</evidence>
<keyword evidence="15" id="KW-1185">Reference proteome</keyword>
<evidence type="ECO:0000256" key="2">
    <source>
        <dbReference type="ARBA" id="ARBA00004950"/>
    </source>
</evidence>
<dbReference type="PANTHER" id="PTHR42716">
    <property type="entry name" value="L-ASPARTATE OXIDASE"/>
    <property type="match status" value="1"/>
</dbReference>
<dbReference type="PRINTS" id="PR00368">
    <property type="entry name" value="FADPNR"/>
</dbReference>
<dbReference type="Gene3D" id="1.20.58.100">
    <property type="entry name" value="Fumarate reductase/succinate dehydrogenase flavoprotein-like, C-terminal domain"/>
    <property type="match status" value="1"/>
</dbReference>
<comment type="pathway">
    <text evidence="2 11">Cofactor biosynthesis; NAD(+) biosynthesis; iminoaspartate from L-aspartate (oxidase route): step 1/1.</text>
</comment>
<keyword evidence="7 11" id="KW-0274">FAD</keyword>
<comment type="function">
    <text evidence="11">Catalyzes the oxidation of L-aspartate to iminoaspartate.</text>
</comment>
<evidence type="ECO:0000256" key="9">
    <source>
        <dbReference type="ARBA" id="ARBA00048305"/>
    </source>
</evidence>
<dbReference type="Gene3D" id="3.50.50.60">
    <property type="entry name" value="FAD/NAD(P)-binding domain"/>
    <property type="match status" value="1"/>
</dbReference>
<dbReference type="GO" id="GO:0008734">
    <property type="term" value="F:L-aspartate oxidase activity"/>
    <property type="evidence" value="ECO:0007669"/>
    <property type="project" value="UniProtKB-UniRule"/>
</dbReference>
<evidence type="ECO:0000313" key="14">
    <source>
        <dbReference type="EMBL" id="QTA88790.1"/>
    </source>
</evidence>
<evidence type="ECO:0000256" key="3">
    <source>
        <dbReference type="ARBA" id="ARBA00008562"/>
    </source>
</evidence>
<dbReference type="Proteomes" id="UP000663722">
    <property type="component" value="Chromosome"/>
</dbReference>
<dbReference type="Pfam" id="PF00890">
    <property type="entry name" value="FAD_binding_2"/>
    <property type="match status" value="1"/>
</dbReference>
<dbReference type="PANTHER" id="PTHR42716:SF2">
    <property type="entry name" value="L-ASPARTATE OXIDASE, CHLOROPLASTIC"/>
    <property type="match status" value="1"/>
</dbReference>
<dbReference type="NCBIfam" id="TIGR00551">
    <property type="entry name" value="nadB"/>
    <property type="match status" value="1"/>
</dbReference>
<evidence type="ECO:0000256" key="12">
    <source>
        <dbReference type="SAM" id="Coils"/>
    </source>
</evidence>
<evidence type="ECO:0000259" key="13">
    <source>
        <dbReference type="Pfam" id="PF00890"/>
    </source>
</evidence>
<comment type="cofactor">
    <cofactor evidence="1 11">
        <name>FAD</name>
        <dbReference type="ChEBI" id="CHEBI:57692"/>
    </cofactor>
</comment>
<evidence type="ECO:0000256" key="6">
    <source>
        <dbReference type="ARBA" id="ARBA00022642"/>
    </source>
</evidence>
<dbReference type="InterPro" id="IPR003953">
    <property type="entry name" value="FAD-dep_OxRdtase_2_FAD-bd"/>
</dbReference>
<dbReference type="EMBL" id="CP061800">
    <property type="protein sequence ID" value="QTA88790.1"/>
    <property type="molecule type" value="Genomic_DNA"/>
</dbReference>
<keyword evidence="8 11" id="KW-0560">Oxidoreductase</keyword>
<dbReference type="InterPro" id="IPR005288">
    <property type="entry name" value="NadB"/>
</dbReference>
<protein>
    <recommendedName>
        <fullName evidence="4 10">L-aspartate oxidase</fullName>
        <ecNumber evidence="4 10">1.4.3.16</ecNumber>
    </recommendedName>
</protein>
<proteinExistence type="inferred from homology"/>
<evidence type="ECO:0000256" key="7">
    <source>
        <dbReference type="ARBA" id="ARBA00022827"/>
    </source>
</evidence>
<keyword evidence="6 11" id="KW-0662">Pyridine nucleotide biosynthesis</keyword>
<evidence type="ECO:0000256" key="1">
    <source>
        <dbReference type="ARBA" id="ARBA00001974"/>
    </source>
</evidence>
<keyword evidence="5 11" id="KW-0285">Flavoprotein</keyword>
<dbReference type="InterPro" id="IPR036188">
    <property type="entry name" value="FAD/NAD-bd_sf"/>
</dbReference>
<dbReference type="FunFam" id="3.90.700.10:FF:000002">
    <property type="entry name" value="L-aspartate oxidase"/>
    <property type="match status" value="1"/>
</dbReference>
<comment type="catalytic activity">
    <reaction evidence="9">
        <text>L-aspartate + O2 = iminosuccinate + H2O2</text>
        <dbReference type="Rhea" id="RHEA:25876"/>
        <dbReference type="ChEBI" id="CHEBI:15379"/>
        <dbReference type="ChEBI" id="CHEBI:16240"/>
        <dbReference type="ChEBI" id="CHEBI:29991"/>
        <dbReference type="ChEBI" id="CHEBI:77875"/>
        <dbReference type="EC" id="1.4.3.16"/>
    </reaction>
    <physiologicalReaction direction="left-to-right" evidence="9">
        <dbReference type="Rhea" id="RHEA:25877"/>
    </physiologicalReaction>
</comment>
<name>A0A975BNN5_9BACT</name>
<reference evidence="14" key="1">
    <citation type="journal article" date="2021" name="Microb. Physiol.">
        <title>Proteogenomic Insights into the Physiology of Marine, Sulfate-Reducing, Filamentous Desulfonema limicola and Desulfonema magnum.</title>
        <authorList>
            <person name="Schnaars V."/>
            <person name="Wohlbrand L."/>
            <person name="Scheve S."/>
            <person name="Hinrichs C."/>
            <person name="Reinhardt R."/>
            <person name="Rabus R."/>
        </authorList>
    </citation>
    <scope>NUCLEOTIDE SEQUENCE</scope>
    <source>
        <strain evidence="14">4be13</strain>
    </source>
</reference>
<gene>
    <name evidence="14" type="primary">nadB</name>
    <name evidence="14" type="ORF">dnm_048370</name>
</gene>
<dbReference type="SUPFAM" id="SSF46977">
    <property type="entry name" value="Succinate dehydrogenase/fumarate reductase flavoprotein C-terminal domain"/>
    <property type="match status" value="1"/>
</dbReference>
<dbReference type="Gene3D" id="3.90.700.10">
    <property type="entry name" value="Succinate dehydrogenase/fumarate reductase flavoprotein, catalytic domain"/>
    <property type="match status" value="1"/>
</dbReference>
<evidence type="ECO:0000313" key="15">
    <source>
        <dbReference type="Proteomes" id="UP000663722"/>
    </source>
</evidence>
<dbReference type="InterPro" id="IPR037099">
    <property type="entry name" value="Fum_R/Succ_DH_flav-like_C_sf"/>
</dbReference>
<dbReference type="AlphaFoldDB" id="A0A975BNN5"/>
<dbReference type="InterPro" id="IPR027477">
    <property type="entry name" value="Succ_DH/fumarate_Rdtase_cat_sf"/>
</dbReference>
<evidence type="ECO:0000256" key="11">
    <source>
        <dbReference type="RuleBase" id="RU362049"/>
    </source>
</evidence>
<dbReference type="PRINTS" id="PR00411">
    <property type="entry name" value="PNDRDTASEI"/>
</dbReference>
<evidence type="ECO:0000256" key="5">
    <source>
        <dbReference type="ARBA" id="ARBA00022630"/>
    </source>
</evidence>
<keyword evidence="12" id="KW-0175">Coiled coil</keyword>